<dbReference type="PANTHER" id="PTHR31068:SF0">
    <property type="entry name" value="MITOCHONDRIAL DISTRIBUTION AND MORPHOLOGY PROTEIN 31"/>
    <property type="match status" value="1"/>
</dbReference>
<dbReference type="EMBL" id="LNZH02000179">
    <property type="protein sequence ID" value="OCB88449.1"/>
    <property type="molecule type" value="Genomic_DNA"/>
</dbReference>
<evidence type="ECO:0000256" key="6">
    <source>
        <dbReference type="ARBA" id="ARBA00022989"/>
    </source>
</evidence>
<evidence type="ECO:0000256" key="1">
    <source>
        <dbReference type="ARBA" id="ARBA00004273"/>
    </source>
</evidence>
<sequence>MQISRCIRASVRRRIVPCLSLDSSEAAACNRYIIIRNFFKQEIHAVENHPRTRPLPSHGHILRLHIPPLQACNRPKSRLYHTSPRLQEGKPVNGESKEPIGSTNAHKAVEKNVAKGDEHGRYQHLENYSRFFHRLAMSLPPIPRQRPTRDDLLKVATSFWQRLRIRFKWITIKSFRKFNADEISAFVTWFVMSQTAWILIGTTTFFSVVFATLNSLRLQEYVARAISNYLTSETGITIIFESAIVPKWKDSRIAFKNVYISRRPRNMNDTSQVDPNAGHKAAALYDIHNHPAYHGLDDERAPPLSEVGEDTNYMFFDLNIDSVDVTFSLWRWLDGKGLVEDAIVKGVRGVLDRRHIFYDPDQPLNPADFRHPARPGDFELESLQVEDLLVTIYQPGDFRPFTFSIFRADINTFRKQWLFYDFLSADSVVGQYDNCLFSLHKPQSIGRTMEQEMKDGQWARMARFRIDGVNIDHLKRATIMEGPVSWITSGKFDAVLDIRFPHTEQTDINALLGELAEAISSAASAQAARFVDRIPGQRELARPAISAPEDVAEAEVESTATQPVVSIDIDLRFRDVKASVPIFSRDLSYVNNALIRPIVAFINANKTLVPIRCRVIKELSEFDGAWTMWETGLMNEISLKLYEALAYHVTQANFNHRVKTVGVWSLQKTIIAALQALQAVMQPMSVYLPHLHLREPGPPLVEWGNMLS</sequence>
<evidence type="ECO:0000256" key="2">
    <source>
        <dbReference type="ARBA" id="ARBA00005687"/>
    </source>
</evidence>
<dbReference type="InterPro" id="IPR012571">
    <property type="entry name" value="Mdm31/Mdm32"/>
</dbReference>
<gene>
    <name evidence="12" type="ORF">A7U60_g4491</name>
</gene>
<proteinExistence type="inferred from homology"/>
<feature type="transmembrane region" description="Helical" evidence="11">
    <location>
        <begin position="183"/>
        <end position="210"/>
    </location>
</feature>
<evidence type="ECO:0000313" key="12">
    <source>
        <dbReference type="EMBL" id="OCB88449.1"/>
    </source>
</evidence>
<keyword evidence="7" id="KW-0496">Mitochondrion</keyword>
<protein>
    <submittedName>
        <fullName evidence="12">Mitochondrial distribution and morphology protein family 31/32</fullName>
    </submittedName>
</protein>
<dbReference type="PANTHER" id="PTHR31068">
    <property type="entry name" value="MITOCHONDRIAL DISTRIBUTION AND MORPHOLOGY PROTEIN 31"/>
    <property type="match status" value="1"/>
</dbReference>
<evidence type="ECO:0000313" key="13">
    <source>
        <dbReference type="Proteomes" id="UP000757232"/>
    </source>
</evidence>
<evidence type="ECO:0000256" key="4">
    <source>
        <dbReference type="ARBA" id="ARBA00022792"/>
    </source>
</evidence>
<evidence type="ECO:0000256" key="5">
    <source>
        <dbReference type="ARBA" id="ARBA00022946"/>
    </source>
</evidence>
<dbReference type="Proteomes" id="UP000757232">
    <property type="component" value="Unassembled WGS sequence"/>
</dbReference>
<dbReference type="GO" id="GO:0005743">
    <property type="term" value="C:mitochondrial inner membrane"/>
    <property type="evidence" value="ECO:0007669"/>
    <property type="project" value="UniProtKB-SubCell"/>
</dbReference>
<comment type="caution">
    <text evidence="12">The sequence shown here is derived from an EMBL/GenBank/DDBJ whole genome shotgun (WGS) entry which is preliminary data.</text>
</comment>
<comment type="similarity">
    <text evidence="2">Belongs to the MDM31/MDM32 family.</text>
</comment>
<comment type="subcellular location">
    <subcellularLocation>
        <location evidence="1">Mitochondrion inner membrane</location>
    </subcellularLocation>
</comment>
<evidence type="ECO:0000256" key="10">
    <source>
        <dbReference type="SAM" id="MobiDB-lite"/>
    </source>
</evidence>
<keyword evidence="3 11" id="KW-0812">Transmembrane</keyword>
<keyword evidence="13" id="KW-1185">Reference proteome</keyword>
<evidence type="ECO:0000256" key="11">
    <source>
        <dbReference type="SAM" id="Phobius"/>
    </source>
</evidence>
<dbReference type="OrthoDB" id="17678at2759"/>
<evidence type="ECO:0000256" key="3">
    <source>
        <dbReference type="ARBA" id="ARBA00022692"/>
    </source>
</evidence>
<comment type="function">
    <text evidence="9">Involved in the organization of the mitochondrial membranes and the global structure of the mitochondria. Also required for mitochondrial distribution and mobility as well as for the maintenance of mitochondrial DNA nucleoids structures.</text>
</comment>
<accession>A0A9Q5HYR7</accession>
<keyword evidence="5" id="KW-0809">Transit peptide</keyword>
<keyword evidence="8 11" id="KW-0472">Membrane</keyword>
<organism evidence="12 13">
    <name type="scientific">Sanghuangporus baumii</name>
    <name type="common">Phellinus baumii</name>
    <dbReference type="NCBI Taxonomy" id="108892"/>
    <lineage>
        <taxon>Eukaryota</taxon>
        <taxon>Fungi</taxon>
        <taxon>Dikarya</taxon>
        <taxon>Basidiomycota</taxon>
        <taxon>Agaricomycotina</taxon>
        <taxon>Agaricomycetes</taxon>
        <taxon>Hymenochaetales</taxon>
        <taxon>Hymenochaetaceae</taxon>
        <taxon>Sanghuangporus</taxon>
    </lineage>
</organism>
<dbReference type="GO" id="GO:0007005">
    <property type="term" value="P:mitochondrion organization"/>
    <property type="evidence" value="ECO:0007669"/>
    <property type="project" value="InterPro"/>
</dbReference>
<evidence type="ECO:0000256" key="7">
    <source>
        <dbReference type="ARBA" id="ARBA00023128"/>
    </source>
</evidence>
<name>A0A9Q5HYR7_SANBA</name>
<evidence type="ECO:0000256" key="8">
    <source>
        <dbReference type="ARBA" id="ARBA00023136"/>
    </source>
</evidence>
<feature type="region of interest" description="Disordered" evidence="10">
    <location>
        <begin position="82"/>
        <end position="103"/>
    </location>
</feature>
<reference evidence="12" key="1">
    <citation type="submission" date="2016-06" db="EMBL/GenBank/DDBJ databases">
        <title>Draft Genome sequence of the fungus Inonotus baumii.</title>
        <authorList>
            <person name="Zhu H."/>
            <person name="Lin W."/>
        </authorList>
    </citation>
    <scope>NUCLEOTIDE SEQUENCE</scope>
    <source>
        <strain evidence="12">821</strain>
    </source>
</reference>
<dbReference type="AlphaFoldDB" id="A0A9Q5HYR7"/>
<dbReference type="Pfam" id="PF08118">
    <property type="entry name" value="MDM31_MDM32"/>
    <property type="match status" value="1"/>
</dbReference>
<evidence type="ECO:0000256" key="9">
    <source>
        <dbReference type="ARBA" id="ARBA00025191"/>
    </source>
</evidence>
<dbReference type="GO" id="GO:0000001">
    <property type="term" value="P:mitochondrion inheritance"/>
    <property type="evidence" value="ECO:0007669"/>
    <property type="project" value="InterPro"/>
</dbReference>
<keyword evidence="6 11" id="KW-1133">Transmembrane helix</keyword>
<keyword evidence="4" id="KW-0999">Mitochondrion inner membrane</keyword>